<comment type="caution">
    <text evidence="3">The sequence shown here is derived from an EMBL/GenBank/DDBJ whole genome shotgun (WGS) entry which is preliminary data.</text>
</comment>
<name>A0ABQ1KR75_9BURK</name>
<dbReference type="Pfam" id="PF00188">
    <property type="entry name" value="CAP"/>
    <property type="match status" value="1"/>
</dbReference>
<feature type="domain" description="SCP" evidence="2">
    <location>
        <begin position="78"/>
        <end position="200"/>
    </location>
</feature>
<dbReference type="PANTHER" id="PTHR31157">
    <property type="entry name" value="SCP DOMAIN-CONTAINING PROTEIN"/>
    <property type="match status" value="1"/>
</dbReference>
<dbReference type="PROSITE" id="PS51257">
    <property type="entry name" value="PROKAR_LIPOPROTEIN"/>
    <property type="match status" value="1"/>
</dbReference>
<reference evidence="4" key="1">
    <citation type="journal article" date="2019" name="Int. J. Syst. Evol. Microbiol.">
        <title>The Global Catalogue of Microorganisms (GCM) 10K type strain sequencing project: providing services to taxonomists for standard genome sequencing and annotation.</title>
        <authorList>
            <consortium name="The Broad Institute Genomics Platform"/>
            <consortium name="The Broad Institute Genome Sequencing Center for Infectious Disease"/>
            <person name="Wu L."/>
            <person name="Ma J."/>
        </authorList>
    </citation>
    <scope>NUCLEOTIDE SEQUENCE [LARGE SCALE GENOMIC DNA]</scope>
    <source>
        <strain evidence="4">CGMCC 1.15931</strain>
    </source>
</reference>
<dbReference type="InterPro" id="IPR035940">
    <property type="entry name" value="CAP_sf"/>
</dbReference>
<feature type="region of interest" description="Disordered" evidence="1">
    <location>
        <begin position="43"/>
        <end position="68"/>
    </location>
</feature>
<keyword evidence="4" id="KW-1185">Reference proteome</keyword>
<gene>
    <name evidence="3" type="ORF">GCM10011572_31980</name>
</gene>
<evidence type="ECO:0000313" key="3">
    <source>
        <dbReference type="EMBL" id="GGC07963.1"/>
    </source>
</evidence>
<evidence type="ECO:0000256" key="1">
    <source>
        <dbReference type="SAM" id="MobiDB-lite"/>
    </source>
</evidence>
<dbReference type="Gene3D" id="3.40.33.10">
    <property type="entry name" value="CAP"/>
    <property type="match status" value="1"/>
</dbReference>
<dbReference type="RefSeq" id="WP_308807435.1">
    <property type="nucleotide sequence ID" value="NZ_BMKG01000013.1"/>
</dbReference>
<dbReference type="CDD" id="cd05379">
    <property type="entry name" value="CAP_bacterial"/>
    <property type="match status" value="1"/>
</dbReference>
<dbReference type="InterPro" id="IPR014044">
    <property type="entry name" value="CAP_dom"/>
</dbReference>
<dbReference type="Proteomes" id="UP000622638">
    <property type="component" value="Unassembled WGS sequence"/>
</dbReference>
<evidence type="ECO:0000259" key="2">
    <source>
        <dbReference type="Pfam" id="PF00188"/>
    </source>
</evidence>
<dbReference type="EMBL" id="BMKG01000013">
    <property type="protein sequence ID" value="GGC07963.1"/>
    <property type="molecule type" value="Genomic_DNA"/>
</dbReference>
<protein>
    <recommendedName>
        <fullName evidence="2">SCP domain-containing protein</fullName>
    </recommendedName>
</protein>
<evidence type="ECO:0000313" key="4">
    <source>
        <dbReference type="Proteomes" id="UP000622638"/>
    </source>
</evidence>
<accession>A0ABQ1KR75</accession>
<proteinExistence type="predicted"/>
<dbReference type="SUPFAM" id="SSF55797">
    <property type="entry name" value="PR-1-like"/>
    <property type="match status" value="1"/>
</dbReference>
<organism evidence="3 4">
    <name type="scientific">Pseudoduganella buxea</name>
    <dbReference type="NCBI Taxonomy" id="1949069"/>
    <lineage>
        <taxon>Bacteria</taxon>
        <taxon>Pseudomonadati</taxon>
        <taxon>Pseudomonadota</taxon>
        <taxon>Betaproteobacteria</taxon>
        <taxon>Burkholderiales</taxon>
        <taxon>Oxalobacteraceae</taxon>
        <taxon>Telluria group</taxon>
        <taxon>Pseudoduganella</taxon>
    </lineage>
</organism>
<sequence length="330" mass="34806">MAGLNRPLSELIMRAIDTCKWPLTALLLAGLLAACGGGGDSSPNGAVTPTPTPVTPVTPPPGAPTASGDTASDGFAWFNYRRNQVGLSTLTRNSIIDQAALGHSNYQRLNNTVSHDQVAGNPGFTGQTLLNRLNNAGYFFTGARAYGEVISAAGERDGFYHAEELIAAIYHRFVVFEPLFREMGTGAATNASNYTYFTTDFSANNGYGPGLGRGNLVTYPVNNQTAVPPNFLSDSESPDPVPNQNEVGYPVSIHADNTSTITVNSFTVRPRGGAELATRLLSKAVDGETPKSAAAIIPLTRLAAGTTYDVSFSGTVDGSTVTRSWSFTTR</sequence>
<dbReference type="PANTHER" id="PTHR31157:SF1">
    <property type="entry name" value="SCP DOMAIN-CONTAINING PROTEIN"/>
    <property type="match status" value="1"/>
</dbReference>
<feature type="compositionally biased region" description="Pro residues" evidence="1">
    <location>
        <begin position="50"/>
        <end position="63"/>
    </location>
</feature>